<accession>A0A975SMY0</accession>
<protein>
    <submittedName>
        <fullName evidence="2">[NiFe]-hydrogenase assembly chaperone HybE</fullName>
    </submittedName>
</protein>
<dbReference type="Pfam" id="PF11939">
    <property type="entry name" value="NiFe-hyd_HybE"/>
    <property type="match status" value="1"/>
</dbReference>
<evidence type="ECO:0000313" key="2">
    <source>
        <dbReference type="EMBL" id="QWT49314.1"/>
    </source>
</evidence>
<dbReference type="AlphaFoldDB" id="A0A975SMY0"/>
<proteinExistence type="predicted"/>
<feature type="region of interest" description="Disordered" evidence="1">
    <location>
        <begin position="160"/>
        <end position="218"/>
    </location>
</feature>
<keyword evidence="3" id="KW-1185">Reference proteome</keyword>
<name>A0A975SMY0_9RHOO</name>
<organism evidence="2 3">
    <name type="scientific">Azospira inquinata</name>
    <dbReference type="NCBI Taxonomy" id="2785627"/>
    <lineage>
        <taxon>Bacteria</taxon>
        <taxon>Pseudomonadati</taxon>
        <taxon>Pseudomonadota</taxon>
        <taxon>Betaproteobacteria</taxon>
        <taxon>Rhodocyclales</taxon>
        <taxon>Rhodocyclaceae</taxon>
        <taxon>Azospira</taxon>
    </lineage>
</organism>
<dbReference type="KEGG" id="aiq:Azoinq_01480"/>
<sequence>MHPVRRPAWTPPPPLPGVAWGEDPGARLVAYYQEVAANMADLPFYNPRLTVAALPFCRVEGDWLGVVWTPWFLNAFLLPGGGTLWQDLSQGERRRVALPVGEMDFLGDQAPALGPFQYCPLVAPVEDLTGQEEAAAVARQALDTLLLPVAAEGEAAEMALPGEGPARGPVEAPNTPLLASLDGPEAPLSPAAGEQAPSRTDKEPARRGFLKTFLGQGH</sequence>
<dbReference type="EMBL" id="CP064782">
    <property type="protein sequence ID" value="QWT49314.1"/>
    <property type="molecule type" value="Genomic_DNA"/>
</dbReference>
<dbReference type="Proteomes" id="UP000683428">
    <property type="component" value="Chromosome"/>
</dbReference>
<gene>
    <name evidence="2" type="primary">hybE</name>
    <name evidence="2" type="ORF">Azoinq_01480</name>
</gene>
<evidence type="ECO:0000313" key="3">
    <source>
        <dbReference type="Proteomes" id="UP000683428"/>
    </source>
</evidence>
<dbReference type="InterPro" id="IPR023994">
    <property type="entry name" value="NiFe-hyd_HybE"/>
</dbReference>
<evidence type="ECO:0000256" key="1">
    <source>
        <dbReference type="SAM" id="MobiDB-lite"/>
    </source>
</evidence>
<reference evidence="2" key="1">
    <citation type="submission" date="2020-11" db="EMBL/GenBank/DDBJ databases">
        <title>Azospira inquinata sp. nov.</title>
        <authorList>
            <person name="Moe W.M."/>
            <person name="Mikes M.C."/>
        </authorList>
    </citation>
    <scope>NUCLEOTIDE SEQUENCE</scope>
    <source>
        <strain evidence="2">Azo-3</strain>
    </source>
</reference>
<dbReference type="NCBIfam" id="TIGR03993">
    <property type="entry name" value="hydrog_HybE"/>
    <property type="match status" value="1"/>
</dbReference>
<dbReference type="RefSeq" id="WP_216127511.1">
    <property type="nucleotide sequence ID" value="NZ_CP064782.1"/>
</dbReference>